<feature type="compositionally biased region" description="Basic and acidic residues" evidence="3">
    <location>
        <begin position="148"/>
        <end position="158"/>
    </location>
</feature>
<dbReference type="OMA" id="GGFKKHN"/>
<dbReference type="GO" id="GO:0034057">
    <property type="term" value="F:RNA strand-exchange activity"/>
    <property type="evidence" value="ECO:0000318"/>
    <property type="project" value="GO_Central"/>
</dbReference>
<dbReference type="EnsemblPlants" id="KQL00510">
    <property type="protein sequence ID" value="KQL00510"/>
    <property type="gene ID" value="SETIT_013354mg"/>
</dbReference>
<feature type="domain" description="RRM" evidence="4">
    <location>
        <begin position="424"/>
        <end position="501"/>
    </location>
</feature>
<dbReference type="CDD" id="cd12451">
    <property type="entry name" value="RRM2_NUCLs"/>
    <property type="match status" value="1"/>
</dbReference>
<dbReference type="PANTHER" id="PTHR23236:SF11">
    <property type="entry name" value="EUKARYOTIC TRANSLATION INITIATION FACTOR 4H"/>
    <property type="match status" value="1"/>
</dbReference>
<feature type="domain" description="RRM" evidence="4">
    <location>
        <begin position="525"/>
        <end position="606"/>
    </location>
</feature>
<reference evidence="5" key="2">
    <citation type="submission" date="2018-08" db="UniProtKB">
        <authorList>
            <consortium name="EnsemblPlants"/>
        </authorList>
    </citation>
    <scope>IDENTIFICATION</scope>
    <source>
        <strain evidence="5">Yugu1</strain>
    </source>
</reference>
<dbReference type="HOGENOM" id="CLU_030920_1_0_1"/>
<feature type="compositionally biased region" description="Acidic residues" evidence="3">
    <location>
        <begin position="294"/>
        <end position="305"/>
    </location>
</feature>
<sequence length="689" mass="72928">MDGGLDFDKTRGLFCKIAVLRGGMDGGWDFDKIQGFFFAKLPGLLSIWAVRSPDPTAENCGRRGSMRCESLVQEQPQPLDAIERAKPGCLVGPGGSDWRSRPRFSPTRVSPPHNPASSLLPPMGKSNKKAAAAAVAAAPAAVPKGKKRDAADEIEKAVSAKKQKAAPPPKVDAKKAKKQPPPKKAESSSSGSEEEESESEEEVKVQTKKALPAKTVKQESSDDGSSDETSESDEEPAKKPAAKPSATIAKNGSKKGKQESSSDESGSDDESSEDDEAPAKPKAPAVAAKKEDSSESESESDSEDEDKSKTAKVAQPAKRAASKMSDDSDSDDSDSDDSDEEPPQKKQKDAAPSAAAKATAAKKETSSDDESDDESDEDSEEDEEDEEPAKTPKKEAPALTSGKQSATKEPKTPMDTQSQATGSKTLFMANVPFRAELEDVKEFFEAAGEVVDVRFPVYEDGSRKGFCYVEFVSAEAAKKACEEMSGKEMQGRAVRLDFAQERNAYTPRSGNDTGSFQKPVRGASSSVFIRGFDKNLEEDKIRSSLEQHFGECGEITRVSIPTDYETGAVKGIAYLDFKDQDSMSKALELSGSDIGGYELFVDEAKPKGDGQRGGGRSGGRSGGRFGERSGGRRGGGGRFGDRSGGRDSGGRFGRGGGGRGGNRGGGRGFGNRPSFGAASAGKKTTFGDD</sequence>
<feature type="compositionally biased region" description="Low complexity" evidence="3">
    <location>
        <begin position="129"/>
        <end position="143"/>
    </location>
</feature>
<feature type="compositionally biased region" description="Acidic residues" evidence="3">
    <location>
        <begin position="261"/>
        <end position="276"/>
    </location>
</feature>
<evidence type="ECO:0000256" key="2">
    <source>
        <dbReference type="PROSITE-ProRule" id="PRU00176"/>
    </source>
</evidence>
<dbReference type="PROSITE" id="PS50102">
    <property type="entry name" value="RRM"/>
    <property type="match status" value="2"/>
</dbReference>
<dbReference type="Pfam" id="PF00076">
    <property type="entry name" value="RRM_1"/>
    <property type="match status" value="2"/>
</dbReference>
<reference evidence="6" key="1">
    <citation type="journal article" date="2012" name="Nat. Biotechnol.">
        <title>Reference genome sequence of the model plant Setaria.</title>
        <authorList>
            <person name="Bennetzen J.L."/>
            <person name="Schmutz J."/>
            <person name="Wang H."/>
            <person name="Percifield R."/>
            <person name="Hawkins J."/>
            <person name="Pontaroli A.C."/>
            <person name="Estep M."/>
            <person name="Feng L."/>
            <person name="Vaughn J.N."/>
            <person name="Grimwood J."/>
            <person name="Jenkins J."/>
            <person name="Barry K."/>
            <person name="Lindquist E."/>
            <person name="Hellsten U."/>
            <person name="Deshpande S."/>
            <person name="Wang X."/>
            <person name="Wu X."/>
            <person name="Mitros T."/>
            <person name="Triplett J."/>
            <person name="Yang X."/>
            <person name="Ye C.Y."/>
            <person name="Mauro-Herrera M."/>
            <person name="Wang L."/>
            <person name="Li P."/>
            <person name="Sharma M."/>
            <person name="Sharma R."/>
            <person name="Ronald P.C."/>
            <person name="Panaud O."/>
            <person name="Kellogg E.A."/>
            <person name="Brutnell T.P."/>
            <person name="Doust A.N."/>
            <person name="Tuskan G.A."/>
            <person name="Rokhsar D."/>
            <person name="Devos K.M."/>
        </authorList>
    </citation>
    <scope>NUCLEOTIDE SEQUENCE [LARGE SCALE GENOMIC DNA]</scope>
    <source>
        <strain evidence="6">cv. Yugu1</strain>
    </source>
</reference>
<dbReference type="eggNOG" id="KOG4210">
    <property type="taxonomic scope" value="Eukaryota"/>
</dbReference>
<feature type="region of interest" description="Disordered" evidence="3">
    <location>
        <begin position="85"/>
        <end position="423"/>
    </location>
</feature>
<feature type="region of interest" description="Disordered" evidence="3">
    <location>
        <begin position="603"/>
        <end position="689"/>
    </location>
</feature>
<dbReference type="InterPro" id="IPR034350">
    <property type="entry name" value="NUCL_RRM2"/>
</dbReference>
<name>K3YGI6_SETIT</name>
<feature type="compositionally biased region" description="Gly residues" evidence="3">
    <location>
        <begin position="650"/>
        <end position="669"/>
    </location>
</feature>
<protein>
    <recommendedName>
        <fullName evidence="4">RRM domain-containing protein</fullName>
    </recommendedName>
</protein>
<evidence type="ECO:0000256" key="1">
    <source>
        <dbReference type="ARBA" id="ARBA00022884"/>
    </source>
</evidence>
<dbReference type="InterPro" id="IPR000504">
    <property type="entry name" value="RRM_dom"/>
</dbReference>
<dbReference type="AlphaFoldDB" id="K3YGI6"/>
<dbReference type="SUPFAM" id="SSF54928">
    <property type="entry name" value="RNA-binding domain, RBD"/>
    <property type="match status" value="2"/>
</dbReference>
<feature type="compositionally biased region" description="Acidic residues" evidence="3">
    <location>
        <begin position="221"/>
        <end position="234"/>
    </location>
</feature>
<dbReference type="GO" id="GO:0033592">
    <property type="term" value="F:RNA strand annealing activity"/>
    <property type="evidence" value="ECO:0000318"/>
    <property type="project" value="GO_Central"/>
</dbReference>
<dbReference type="GO" id="GO:0097010">
    <property type="term" value="P:eukaryotic translation initiation factor 4F complex assembly"/>
    <property type="evidence" value="ECO:0000318"/>
    <property type="project" value="GO_Central"/>
</dbReference>
<feature type="compositionally biased region" description="Polar residues" evidence="3">
    <location>
        <begin position="414"/>
        <end position="423"/>
    </location>
</feature>
<feature type="compositionally biased region" description="Low complexity" evidence="3">
    <location>
        <begin position="350"/>
        <end position="359"/>
    </location>
</feature>
<organism evidence="5 6">
    <name type="scientific">Setaria italica</name>
    <name type="common">Foxtail millet</name>
    <name type="synonym">Panicum italicum</name>
    <dbReference type="NCBI Taxonomy" id="4555"/>
    <lineage>
        <taxon>Eukaryota</taxon>
        <taxon>Viridiplantae</taxon>
        <taxon>Streptophyta</taxon>
        <taxon>Embryophyta</taxon>
        <taxon>Tracheophyta</taxon>
        <taxon>Spermatophyta</taxon>
        <taxon>Magnoliopsida</taxon>
        <taxon>Liliopsida</taxon>
        <taxon>Poales</taxon>
        <taxon>Poaceae</taxon>
        <taxon>PACMAD clade</taxon>
        <taxon>Panicoideae</taxon>
        <taxon>Panicodae</taxon>
        <taxon>Paniceae</taxon>
        <taxon>Cenchrinae</taxon>
        <taxon>Setaria</taxon>
    </lineage>
</organism>
<feature type="compositionally biased region" description="Acidic residues" evidence="3">
    <location>
        <begin position="327"/>
        <end position="341"/>
    </location>
</feature>
<dbReference type="Gene3D" id="3.30.70.330">
    <property type="match status" value="2"/>
</dbReference>
<dbReference type="Proteomes" id="UP000004995">
    <property type="component" value="Unassembled WGS sequence"/>
</dbReference>
<dbReference type="GO" id="GO:0005730">
    <property type="term" value="C:nucleolus"/>
    <property type="evidence" value="ECO:0000318"/>
    <property type="project" value="GO_Central"/>
</dbReference>
<evidence type="ECO:0000313" key="5">
    <source>
        <dbReference type="EnsemblPlants" id="KQL00510"/>
    </source>
</evidence>
<dbReference type="STRING" id="4555.K3YGI6"/>
<dbReference type="GO" id="GO:0001731">
    <property type="term" value="P:formation of translation preinitiation complex"/>
    <property type="evidence" value="ECO:0000318"/>
    <property type="project" value="GO_Central"/>
</dbReference>
<dbReference type="SMART" id="SM00360">
    <property type="entry name" value="RRM"/>
    <property type="match status" value="2"/>
</dbReference>
<evidence type="ECO:0000259" key="4">
    <source>
        <dbReference type="PROSITE" id="PS50102"/>
    </source>
</evidence>
<feature type="compositionally biased region" description="Gly residues" evidence="3">
    <location>
        <begin position="611"/>
        <end position="624"/>
    </location>
</feature>
<proteinExistence type="predicted"/>
<dbReference type="InterPro" id="IPR035979">
    <property type="entry name" value="RBD_domain_sf"/>
</dbReference>
<feature type="compositionally biased region" description="Basic and acidic residues" evidence="3">
    <location>
        <begin position="639"/>
        <end position="649"/>
    </location>
</feature>
<dbReference type="InParanoid" id="K3YGI6"/>
<feature type="compositionally biased region" description="Acidic residues" evidence="3">
    <location>
        <begin position="367"/>
        <end position="387"/>
    </location>
</feature>
<evidence type="ECO:0000256" key="3">
    <source>
        <dbReference type="SAM" id="MobiDB-lite"/>
    </source>
</evidence>
<dbReference type="PANTHER" id="PTHR23236">
    <property type="entry name" value="EUKARYOTIC TRANSLATION INITIATION FACTOR 4B/4H"/>
    <property type="match status" value="1"/>
</dbReference>
<dbReference type="InterPro" id="IPR012677">
    <property type="entry name" value="Nucleotide-bd_a/b_plait_sf"/>
</dbReference>
<dbReference type="GO" id="GO:0043024">
    <property type="term" value="F:ribosomal small subunit binding"/>
    <property type="evidence" value="ECO:0000318"/>
    <property type="project" value="GO_Central"/>
</dbReference>
<dbReference type="EMBL" id="AGNK02003516">
    <property type="status" value="NOT_ANNOTATED_CDS"/>
    <property type="molecule type" value="Genomic_DNA"/>
</dbReference>
<keyword evidence="6" id="KW-1185">Reference proteome</keyword>
<feature type="compositionally biased region" description="Acidic residues" evidence="3">
    <location>
        <begin position="192"/>
        <end position="201"/>
    </location>
</feature>
<accession>K3YGI6</accession>
<keyword evidence="1 2" id="KW-0694">RNA-binding</keyword>
<evidence type="ECO:0000313" key="6">
    <source>
        <dbReference type="Proteomes" id="UP000004995"/>
    </source>
</evidence>
<dbReference type="Gramene" id="KQL00510">
    <property type="protein sequence ID" value="KQL00510"/>
    <property type="gene ID" value="SETIT_013354mg"/>
</dbReference>